<evidence type="ECO:0000313" key="2">
    <source>
        <dbReference type="Proteomes" id="UP001469553"/>
    </source>
</evidence>
<name>A0ABV0Y551_9TELE</name>
<gene>
    <name evidence="1" type="ORF">AMECASPLE_026218</name>
</gene>
<dbReference type="Proteomes" id="UP001469553">
    <property type="component" value="Unassembled WGS sequence"/>
</dbReference>
<sequence length="114" mass="12707">MRFQLPSANLNLHQSAHLLPWIKSLIQQQHLIRPPRLHIILPQPTTSSSSVSKNINSFPNNSPSNLRVTYLIFPSVLFGISSPSSSSISHSCKTKLVKLFLMADLTQQRHLGGL</sequence>
<organism evidence="1 2">
    <name type="scientific">Ameca splendens</name>
    <dbReference type="NCBI Taxonomy" id="208324"/>
    <lineage>
        <taxon>Eukaryota</taxon>
        <taxon>Metazoa</taxon>
        <taxon>Chordata</taxon>
        <taxon>Craniata</taxon>
        <taxon>Vertebrata</taxon>
        <taxon>Euteleostomi</taxon>
        <taxon>Actinopterygii</taxon>
        <taxon>Neopterygii</taxon>
        <taxon>Teleostei</taxon>
        <taxon>Neoteleostei</taxon>
        <taxon>Acanthomorphata</taxon>
        <taxon>Ovalentaria</taxon>
        <taxon>Atherinomorphae</taxon>
        <taxon>Cyprinodontiformes</taxon>
        <taxon>Goodeidae</taxon>
        <taxon>Ameca</taxon>
    </lineage>
</organism>
<accession>A0ABV0Y551</accession>
<dbReference type="EMBL" id="JAHRIP010021466">
    <property type="protein sequence ID" value="MEQ2288769.1"/>
    <property type="molecule type" value="Genomic_DNA"/>
</dbReference>
<reference evidence="1 2" key="1">
    <citation type="submission" date="2021-06" db="EMBL/GenBank/DDBJ databases">
        <authorList>
            <person name="Palmer J.M."/>
        </authorList>
    </citation>
    <scope>NUCLEOTIDE SEQUENCE [LARGE SCALE GENOMIC DNA]</scope>
    <source>
        <strain evidence="1 2">AS_MEX2019</strain>
        <tissue evidence="1">Muscle</tissue>
    </source>
</reference>
<proteinExistence type="predicted"/>
<keyword evidence="2" id="KW-1185">Reference proteome</keyword>
<evidence type="ECO:0000313" key="1">
    <source>
        <dbReference type="EMBL" id="MEQ2288769.1"/>
    </source>
</evidence>
<comment type="caution">
    <text evidence="1">The sequence shown here is derived from an EMBL/GenBank/DDBJ whole genome shotgun (WGS) entry which is preliminary data.</text>
</comment>
<protein>
    <submittedName>
        <fullName evidence="1">Uncharacterized protein</fullName>
    </submittedName>
</protein>